<protein>
    <submittedName>
        <fullName evidence="2">Uncharacterized protein</fullName>
    </submittedName>
</protein>
<dbReference type="Proteomes" id="UP000623467">
    <property type="component" value="Unassembled WGS sequence"/>
</dbReference>
<reference evidence="2" key="1">
    <citation type="submission" date="2020-05" db="EMBL/GenBank/DDBJ databases">
        <title>Mycena genomes resolve the evolution of fungal bioluminescence.</title>
        <authorList>
            <person name="Tsai I.J."/>
        </authorList>
    </citation>
    <scope>NUCLEOTIDE SEQUENCE</scope>
    <source>
        <strain evidence="2">160909Yilan</strain>
    </source>
</reference>
<keyword evidence="3" id="KW-1185">Reference proteome</keyword>
<feature type="compositionally biased region" description="Polar residues" evidence="1">
    <location>
        <begin position="148"/>
        <end position="159"/>
    </location>
</feature>
<evidence type="ECO:0000313" key="2">
    <source>
        <dbReference type="EMBL" id="KAF7348287.1"/>
    </source>
</evidence>
<dbReference type="AlphaFoldDB" id="A0A8H6XW79"/>
<feature type="region of interest" description="Disordered" evidence="1">
    <location>
        <begin position="1"/>
        <end position="26"/>
    </location>
</feature>
<feature type="compositionally biased region" description="Low complexity" evidence="1">
    <location>
        <begin position="133"/>
        <end position="147"/>
    </location>
</feature>
<dbReference type="OrthoDB" id="3227715at2759"/>
<sequence length="179" mass="20180">MSRPQNPEYADPVIREPSPASSVGTVYGLDQTTLSDDELDQWAFERKWEEKLGLRRITKEEEMAERDPLLPRPSTATDERAQFDQTLRNLRMKVEELEESELYEQTMLRGSQAAVEEETVPKDIDLLMLSLMGGGSSRAAGSNSANNTTVTDGPWNQSRNRYEGGATQKRTKGKGRSRK</sequence>
<evidence type="ECO:0000256" key="1">
    <source>
        <dbReference type="SAM" id="MobiDB-lite"/>
    </source>
</evidence>
<evidence type="ECO:0000313" key="3">
    <source>
        <dbReference type="Proteomes" id="UP000623467"/>
    </source>
</evidence>
<organism evidence="2 3">
    <name type="scientific">Mycena sanguinolenta</name>
    <dbReference type="NCBI Taxonomy" id="230812"/>
    <lineage>
        <taxon>Eukaryota</taxon>
        <taxon>Fungi</taxon>
        <taxon>Dikarya</taxon>
        <taxon>Basidiomycota</taxon>
        <taxon>Agaricomycotina</taxon>
        <taxon>Agaricomycetes</taxon>
        <taxon>Agaricomycetidae</taxon>
        <taxon>Agaricales</taxon>
        <taxon>Marasmiineae</taxon>
        <taxon>Mycenaceae</taxon>
        <taxon>Mycena</taxon>
    </lineage>
</organism>
<name>A0A8H6XW79_9AGAR</name>
<proteinExistence type="predicted"/>
<dbReference type="EMBL" id="JACAZH010000017">
    <property type="protein sequence ID" value="KAF7348287.1"/>
    <property type="molecule type" value="Genomic_DNA"/>
</dbReference>
<accession>A0A8H6XW79</accession>
<feature type="region of interest" description="Disordered" evidence="1">
    <location>
        <begin position="133"/>
        <end position="179"/>
    </location>
</feature>
<gene>
    <name evidence="2" type="ORF">MSAN_01782400</name>
</gene>
<comment type="caution">
    <text evidence="2">The sequence shown here is derived from an EMBL/GenBank/DDBJ whole genome shotgun (WGS) entry which is preliminary data.</text>
</comment>
<feature type="compositionally biased region" description="Basic residues" evidence="1">
    <location>
        <begin position="169"/>
        <end position="179"/>
    </location>
</feature>